<organism evidence="2 3">
    <name type="scientific">Portunus trituberculatus</name>
    <name type="common">Swimming crab</name>
    <name type="synonym">Neptunus trituberculatus</name>
    <dbReference type="NCBI Taxonomy" id="210409"/>
    <lineage>
        <taxon>Eukaryota</taxon>
        <taxon>Metazoa</taxon>
        <taxon>Ecdysozoa</taxon>
        <taxon>Arthropoda</taxon>
        <taxon>Crustacea</taxon>
        <taxon>Multicrustacea</taxon>
        <taxon>Malacostraca</taxon>
        <taxon>Eumalacostraca</taxon>
        <taxon>Eucarida</taxon>
        <taxon>Decapoda</taxon>
        <taxon>Pleocyemata</taxon>
        <taxon>Brachyura</taxon>
        <taxon>Eubrachyura</taxon>
        <taxon>Portunoidea</taxon>
        <taxon>Portunidae</taxon>
        <taxon>Portuninae</taxon>
        <taxon>Portunus</taxon>
    </lineage>
</organism>
<evidence type="ECO:0000256" key="1">
    <source>
        <dbReference type="SAM" id="MobiDB-lite"/>
    </source>
</evidence>
<sequence>MSDGGVLFSFFEEFPQGARETPPPSRWRGGVSLIAAVGVYTGRTRDVHINRCVHLMVWHEWRGGVTAADGQPSRLVHTPFREASPLYDIQQRRWIPEAERDRIGAGLRHPTGDNSARRSSWCQTATPSRPYLASHPHPRDTILSTRRSSHTLALS</sequence>
<accession>A0A5B7DLV1</accession>
<keyword evidence="3" id="KW-1185">Reference proteome</keyword>
<evidence type="ECO:0000313" key="3">
    <source>
        <dbReference type="Proteomes" id="UP000324222"/>
    </source>
</evidence>
<dbReference type="EMBL" id="VSRR010001051">
    <property type="protein sequence ID" value="MPC22107.1"/>
    <property type="molecule type" value="Genomic_DNA"/>
</dbReference>
<name>A0A5B7DLV1_PORTR</name>
<feature type="region of interest" description="Disordered" evidence="1">
    <location>
        <begin position="100"/>
        <end position="155"/>
    </location>
</feature>
<dbReference type="Proteomes" id="UP000324222">
    <property type="component" value="Unassembled WGS sequence"/>
</dbReference>
<reference evidence="2 3" key="1">
    <citation type="submission" date="2019-05" db="EMBL/GenBank/DDBJ databases">
        <title>Another draft genome of Portunus trituberculatus and its Hox gene families provides insights of decapod evolution.</title>
        <authorList>
            <person name="Jeong J.-H."/>
            <person name="Song I."/>
            <person name="Kim S."/>
            <person name="Choi T."/>
            <person name="Kim D."/>
            <person name="Ryu S."/>
            <person name="Kim W."/>
        </authorList>
    </citation>
    <scope>NUCLEOTIDE SEQUENCE [LARGE SCALE GENOMIC DNA]</scope>
    <source>
        <tissue evidence="2">Muscle</tissue>
    </source>
</reference>
<protein>
    <submittedName>
        <fullName evidence="2">Uncharacterized protein</fullName>
    </submittedName>
</protein>
<dbReference type="AlphaFoldDB" id="A0A5B7DLV1"/>
<gene>
    <name evidence="2" type="ORF">E2C01_015113</name>
</gene>
<feature type="compositionally biased region" description="Polar residues" evidence="1">
    <location>
        <begin position="112"/>
        <end position="127"/>
    </location>
</feature>
<proteinExistence type="predicted"/>
<comment type="caution">
    <text evidence="2">The sequence shown here is derived from an EMBL/GenBank/DDBJ whole genome shotgun (WGS) entry which is preliminary data.</text>
</comment>
<evidence type="ECO:0000313" key="2">
    <source>
        <dbReference type="EMBL" id="MPC22107.1"/>
    </source>
</evidence>
<feature type="compositionally biased region" description="Polar residues" evidence="1">
    <location>
        <begin position="142"/>
        <end position="155"/>
    </location>
</feature>